<dbReference type="InterPro" id="IPR050373">
    <property type="entry name" value="Fibrinogen_C-term_domain"/>
</dbReference>
<feature type="domain" description="Fibrinogen C-terminal" evidence="2">
    <location>
        <begin position="113"/>
        <end position="339"/>
    </location>
</feature>
<proteinExistence type="predicted"/>
<dbReference type="KEGG" id="lak:106168758"/>
<name>A0A1S3IYV1_LINAN</name>
<reference evidence="4" key="1">
    <citation type="submission" date="2025-08" db="UniProtKB">
        <authorList>
            <consortium name="RefSeq"/>
        </authorList>
    </citation>
    <scope>IDENTIFICATION</scope>
    <source>
        <tissue evidence="4">Gonads</tissue>
    </source>
</reference>
<evidence type="ECO:0000259" key="2">
    <source>
        <dbReference type="PROSITE" id="PS51406"/>
    </source>
</evidence>
<gene>
    <name evidence="4" type="primary">LOC106168758</name>
</gene>
<evidence type="ECO:0000313" key="4">
    <source>
        <dbReference type="RefSeq" id="XP_013403385.1"/>
    </source>
</evidence>
<evidence type="ECO:0000256" key="1">
    <source>
        <dbReference type="SAM" id="SignalP"/>
    </source>
</evidence>
<dbReference type="InterPro" id="IPR014716">
    <property type="entry name" value="Fibrinogen_a/b/g_C_1"/>
</dbReference>
<dbReference type="Gene3D" id="3.90.215.10">
    <property type="entry name" value="Gamma Fibrinogen, chain A, domain 1"/>
    <property type="match status" value="1"/>
</dbReference>
<dbReference type="OrthoDB" id="6145874at2759"/>
<dbReference type="InterPro" id="IPR036056">
    <property type="entry name" value="Fibrinogen-like_C"/>
</dbReference>
<dbReference type="RefSeq" id="XP_013403385.1">
    <property type="nucleotide sequence ID" value="XM_013547931.1"/>
</dbReference>
<dbReference type="Pfam" id="PF00147">
    <property type="entry name" value="Fibrinogen_C"/>
    <property type="match status" value="1"/>
</dbReference>
<organism evidence="3 4">
    <name type="scientific">Lingula anatina</name>
    <name type="common">Brachiopod</name>
    <name type="synonym">Lingula unguis</name>
    <dbReference type="NCBI Taxonomy" id="7574"/>
    <lineage>
        <taxon>Eukaryota</taxon>
        <taxon>Metazoa</taxon>
        <taxon>Spiralia</taxon>
        <taxon>Lophotrochozoa</taxon>
        <taxon>Brachiopoda</taxon>
        <taxon>Linguliformea</taxon>
        <taxon>Lingulata</taxon>
        <taxon>Lingulida</taxon>
        <taxon>Linguloidea</taxon>
        <taxon>Lingulidae</taxon>
        <taxon>Lingula</taxon>
    </lineage>
</organism>
<dbReference type="PROSITE" id="PS51406">
    <property type="entry name" value="FIBRINOGEN_C_2"/>
    <property type="match status" value="1"/>
</dbReference>
<dbReference type="AlphaFoldDB" id="A0A1S3IYV1"/>
<dbReference type="OMA" id="KCNMKIR"/>
<keyword evidence="3" id="KW-1185">Reference proteome</keyword>
<feature type="chain" id="PRO_5010386943" evidence="1">
    <location>
        <begin position="27"/>
        <end position="339"/>
    </location>
</feature>
<keyword evidence="1" id="KW-0732">Signal</keyword>
<sequence length="339" mass="37408">MTNIRGHTIGSFTGLVLLLFSVLVTGQSIETGESPLKFARFVKRHGSSRALIGHVRETLTTISQGECAHLCLSDDLCVSINTHAINGTFQCELNKAAASEDGSDVSVLPGYNYYEKILNSGCDKISRWVTLSMQPVGFPRVFKARCRGKWLVIQSRKIGDLFFNRTWAEYNKGFGNPVLGDYWIGNDIISYVTNSGNYRLKVELTTWDGTQHVFKYTSFRVGSPSDGYRLFLQDFKGFWGVTNFTSNDSSCPSADTCSSGQTFSTCDYGGESHCACANGGGWWYGPNCTELGLNSWYPGTGHCDMNSGQYERCMKYAGMGGKNCGLNCVLEKVEMMIAK</sequence>
<dbReference type="InterPro" id="IPR002181">
    <property type="entry name" value="Fibrinogen_a/b/g_C_dom"/>
</dbReference>
<dbReference type="GeneID" id="106168758"/>
<dbReference type="InParanoid" id="A0A1S3IYV1"/>
<dbReference type="SMART" id="SM00186">
    <property type="entry name" value="FBG"/>
    <property type="match status" value="1"/>
</dbReference>
<dbReference type="STRING" id="7574.A0A1S3IYV1"/>
<protein>
    <submittedName>
        <fullName evidence="4">Fibrinogen alpha chain-like</fullName>
    </submittedName>
</protein>
<dbReference type="GO" id="GO:0005615">
    <property type="term" value="C:extracellular space"/>
    <property type="evidence" value="ECO:0007669"/>
    <property type="project" value="TreeGrafter"/>
</dbReference>
<dbReference type="Proteomes" id="UP000085678">
    <property type="component" value="Unplaced"/>
</dbReference>
<dbReference type="SUPFAM" id="SSF56496">
    <property type="entry name" value="Fibrinogen C-terminal domain-like"/>
    <property type="match status" value="1"/>
</dbReference>
<evidence type="ECO:0000313" key="3">
    <source>
        <dbReference type="Proteomes" id="UP000085678"/>
    </source>
</evidence>
<dbReference type="PANTHER" id="PTHR19143">
    <property type="entry name" value="FIBRINOGEN/TENASCIN/ANGIOPOEITIN"/>
    <property type="match status" value="1"/>
</dbReference>
<feature type="signal peptide" evidence="1">
    <location>
        <begin position="1"/>
        <end position="26"/>
    </location>
</feature>
<accession>A0A1S3IYV1</accession>